<evidence type="ECO:0000313" key="4">
    <source>
        <dbReference type="Proteomes" id="UP000629098"/>
    </source>
</evidence>
<evidence type="ECO:0000259" key="2">
    <source>
        <dbReference type="Pfam" id="PF07589"/>
    </source>
</evidence>
<dbReference type="RefSeq" id="WP_190827844.1">
    <property type="nucleotide sequence ID" value="NZ_CAWPPI010000046.1"/>
</dbReference>
<organism evidence="3 4">
    <name type="scientific">Iningainema tapete BLCC-T55</name>
    <dbReference type="NCBI Taxonomy" id="2748662"/>
    <lineage>
        <taxon>Bacteria</taxon>
        <taxon>Bacillati</taxon>
        <taxon>Cyanobacteriota</taxon>
        <taxon>Cyanophyceae</taxon>
        <taxon>Nostocales</taxon>
        <taxon>Scytonemataceae</taxon>
        <taxon>Iningainema tapete</taxon>
    </lineage>
</organism>
<dbReference type="Pfam" id="PF07589">
    <property type="entry name" value="PEP-CTERM"/>
    <property type="match status" value="1"/>
</dbReference>
<sequence>MRNIKVVVATIFSTMGLGLAVMPAAHAASLIPQQEGEVKLTNVSCVASTCIDVEKDMGFKVTSLGYDFDSKGPQYGLSRLFVDKSATANDWGFGIKFGQQDAGTNTASNQFWYRPVAYQAATANSAPTGNSTPAEGSQLEIGRFKFELGNIFSEVKIDFFDVEDGGTGILEVNGTPVQQLLAAGPDSNIQSLTLKNVSSFVVQMGKPGPDSIFKQTGDGVRLSGLTVGATVPEPGTVMSLGALAVVGVFGLRRGKKFISAG</sequence>
<evidence type="ECO:0000313" key="3">
    <source>
        <dbReference type="EMBL" id="MBD2772802.1"/>
    </source>
</evidence>
<feature type="signal peptide" evidence="1">
    <location>
        <begin position="1"/>
        <end position="27"/>
    </location>
</feature>
<protein>
    <submittedName>
        <fullName evidence="3">LEVG family PEP-CTERM protein</fullName>
    </submittedName>
</protein>
<evidence type="ECO:0000256" key="1">
    <source>
        <dbReference type="SAM" id="SignalP"/>
    </source>
</evidence>
<reference evidence="3" key="1">
    <citation type="submission" date="2020-09" db="EMBL/GenBank/DDBJ databases">
        <title>Iningainema tapete sp. nov. (Scytonemataceae, Cyanobacteria) from greenhouses in central Florida (USA) produces two types of nodularin with biosynthetic potential for microcystin-LR and anabaenopeptins.</title>
        <authorList>
            <person name="Berthold D.E."/>
            <person name="Lefler F.W."/>
            <person name="Huang I.-S."/>
            <person name="Abdulla H."/>
            <person name="Zimba P.V."/>
            <person name="Laughinghouse H.D. IV."/>
        </authorList>
    </citation>
    <scope>NUCLEOTIDE SEQUENCE</scope>
    <source>
        <strain evidence="3">BLCCT55</strain>
    </source>
</reference>
<dbReference type="AlphaFoldDB" id="A0A8J7BX11"/>
<keyword evidence="4" id="KW-1185">Reference proteome</keyword>
<keyword evidence="1" id="KW-0732">Signal</keyword>
<proteinExistence type="predicted"/>
<feature type="domain" description="Ice-binding protein C-terminal" evidence="2">
    <location>
        <begin position="230"/>
        <end position="253"/>
    </location>
</feature>
<accession>A0A8J7BX11</accession>
<name>A0A8J7BX11_9CYAN</name>
<dbReference type="NCBIfam" id="NF038121">
    <property type="entry name" value="PEP_CTERM_LEVG"/>
    <property type="match status" value="1"/>
</dbReference>
<dbReference type="Proteomes" id="UP000629098">
    <property type="component" value="Unassembled WGS sequence"/>
</dbReference>
<dbReference type="EMBL" id="JACXAE010000046">
    <property type="protein sequence ID" value="MBD2772802.1"/>
    <property type="molecule type" value="Genomic_DNA"/>
</dbReference>
<dbReference type="InterPro" id="IPR013424">
    <property type="entry name" value="Ice-binding_C"/>
</dbReference>
<feature type="chain" id="PRO_5035283273" evidence="1">
    <location>
        <begin position="28"/>
        <end position="261"/>
    </location>
</feature>
<comment type="caution">
    <text evidence="3">The sequence shown here is derived from an EMBL/GenBank/DDBJ whole genome shotgun (WGS) entry which is preliminary data.</text>
</comment>
<dbReference type="NCBIfam" id="TIGR02595">
    <property type="entry name" value="PEP_CTERM"/>
    <property type="match status" value="1"/>
</dbReference>
<gene>
    <name evidence="3" type="ORF">ICL16_12150</name>
</gene>